<evidence type="ECO:0000256" key="7">
    <source>
        <dbReference type="PROSITE-ProRule" id="PRU00409"/>
    </source>
</evidence>
<keyword evidence="11" id="KW-1185">Reference proteome</keyword>
<dbReference type="EMBL" id="JBFXLU010000005">
    <property type="protein sequence ID" value="KAL2857056.1"/>
    <property type="molecule type" value="Genomic_DNA"/>
</dbReference>
<dbReference type="EC" id="6.2.1.5" evidence="6"/>
<keyword evidence="6" id="KW-0496">Mitochondrion</keyword>
<dbReference type="SUPFAM" id="SSF56059">
    <property type="entry name" value="Glutathione synthetase ATP-binding domain-like"/>
    <property type="match status" value="1"/>
</dbReference>
<evidence type="ECO:0000256" key="2">
    <source>
        <dbReference type="ARBA" id="ARBA00022598"/>
    </source>
</evidence>
<organism evidence="10 11">
    <name type="scientific">Aspergillus pseudoustus</name>
    <dbReference type="NCBI Taxonomy" id="1810923"/>
    <lineage>
        <taxon>Eukaryota</taxon>
        <taxon>Fungi</taxon>
        <taxon>Dikarya</taxon>
        <taxon>Ascomycota</taxon>
        <taxon>Pezizomycotina</taxon>
        <taxon>Eurotiomycetes</taxon>
        <taxon>Eurotiomycetidae</taxon>
        <taxon>Eurotiales</taxon>
        <taxon>Aspergillaceae</taxon>
        <taxon>Aspergillus</taxon>
        <taxon>Aspergillus subgen. Nidulantes</taxon>
    </lineage>
</organism>
<name>A0ABR4KXP7_9EURO</name>
<comment type="cofactor">
    <cofactor evidence="6">
        <name>Mg(2+)</name>
        <dbReference type="ChEBI" id="CHEBI:18420"/>
    </cofactor>
    <text evidence="6">Binds 1 Mg(2+) ion per subunit.</text>
</comment>
<keyword evidence="6 7" id="KW-0067">ATP-binding</keyword>
<evidence type="ECO:0000259" key="9">
    <source>
        <dbReference type="PROSITE" id="PS50975"/>
    </source>
</evidence>
<keyword evidence="6" id="KW-0816">Tricarboxylic acid cycle</keyword>
<dbReference type="SUPFAM" id="SSF52210">
    <property type="entry name" value="Succinyl-CoA synthetase domains"/>
    <property type="match status" value="1"/>
</dbReference>
<keyword evidence="2 6" id="KW-0436">Ligase</keyword>
<feature type="binding site" evidence="6">
    <location>
        <position position="114"/>
    </location>
    <ligand>
        <name>ATP</name>
        <dbReference type="ChEBI" id="CHEBI:30616"/>
    </ligand>
</feature>
<comment type="catalytic activity">
    <reaction evidence="6">
        <text>succinate + ATP + CoA = succinyl-CoA + ADP + phosphate</text>
        <dbReference type="Rhea" id="RHEA:17661"/>
        <dbReference type="ChEBI" id="CHEBI:30031"/>
        <dbReference type="ChEBI" id="CHEBI:30616"/>
        <dbReference type="ChEBI" id="CHEBI:43474"/>
        <dbReference type="ChEBI" id="CHEBI:57287"/>
        <dbReference type="ChEBI" id="CHEBI:57292"/>
        <dbReference type="ChEBI" id="CHEBI:456216"/>
        <dbReference type="EC" id="6.2.1.5"/>
    </reaction>
</comment>
<feature type="domain" description="ATP-grasp" evidence="9">
    <location>
        <begin position="9"/>
        <end position="239"/>
    </location>
</feature>
<proteinExistence type="inferred from homology"/>
<reference evidence="10 11" key="1">
    <citation type="submission" date="2024-07" db="EMBL/GenBank/DDBJ databases">
        <title>Section-level genome sequencing and comparative genomics of Aspergillus sections Usti and Cavernicolus.</title>
        <authorList>
            <consortium name="Lawrence Berkeley National Laboratory"/>
            <person name="Nybo J.L."/>
            <person name="Vesth T.C."/>
            <person name="Theobald S."/>
            <person name="Frisvad J.C."/>
            <person name="Larsen T.O."/>
            <person name="Kjaerboelling I."/>
            <person name="Rothschild-Mancinelli K."/>
            <person name="Lyhne E.K."/>
            <person name="Kogle M.E."/>
            <person name="Barry K."/>
            <person name="Clum A."/>
            <person name="Na H."/>
            <person name="Ledsgaard L."/>
            <person name="Lin J."/>
            <person name="Lipzen A."/>
            <person name="Kuo A."/>
            <person name="Riley R."/>
            <person name="Mondo S."/>
            <person name="Labutti K."/>
            <person name="Haridas S."/>
            <person name="Pangalinan J."/>
            <person name="Salamov A.A."/>
            <person name="Simmons B.A."/>
            <person name="Magnuson J.K."/>
            <person name="Chen J."/>
            <person name="Drula E."/>
            <person name="Henrissat B."/>
            <person name="Wiebenga A."/>
            <person name="Lubbers R.J."/>
            <person name="Gomes A.C."/>
            <person name="Makela M.R."/>
            <person name="Stajich J."/>
            <person name="Grigoriev I.V."/>
            <person name="Mortensen U.H."/>
            <person name="De Vries R.P."/>
            <person name="Baker S.E."/>
            <person name="Andersen M.R."/>
        </authorList>
    </citation>
    <scope>NUCLEOTIDE SEQUENCE [LARGE SCALE GENOMIC DNA]</scope>
    <source>
        <strain evidence="10 11">CBS 123904</strain>
    </source>
</reference>
<dbReference type="InterPro" id="IPR017866">
    <property type="entry name" value="Succ-CoA_synthase_bsu_CS"/>
</dbReference>
<keyword evidence="5 6" id="KW-0460">Magnesium</keyword>
<comment type="caution">
    <text evidence="6">Lacks conserved residue(s) required for the propagation of feature annotation.</text>
</comment>
<dbReference type="NCBIfam" id="NF001913">
    <property type="entry name" value="PRK00696.1"/>
    <property type="match status" value="1"/>
</dbReference>
<evidence type="ECO:0000256" key="5">
    <source>
        <dbReference type="ARBA" id="ARBA00022842"/>
    </source>
</evidence>
<dbReference type="InterPro" id="IPR011761">
    <property type="entry name" value="ATP-grasp"/>
</dbReference>
<dbReference type="InterPro" id="IPR013815">
    <property type="entry name" value="ATP_grasp_subdomain_1"/>
</dbReference>
<evidence type="ECO:0000256" key="3">
    <source>
        <dbReference type="ARBA" id="ARBA00022723"/>
    </source>
</evidence>
<evidence type="ECO:0000313" key="10">
    <source>
        <dbReference type="EMBL" id="KAL2857056.1"/>
    </source>
</evidence>
<evidence type="ECO:0000256" key="6">
    <source>
        <dbReference type="HAMAP-Rule" id="MF_03219"/>
    </source>
</evidence>
<dbReference type="InterPro" id="IPR005811">
    <property type="entry name" value="SUCC_ACL_C"/>
</dbReference>
<comment type="caution">
    <text evidence="10">The sequence shown here is derived from an EMBL/GenBank/DDBJ whole genome shotgun (WGS) entry which is preliminary data.</text>
</comment>
<keyword evidence="3 6" id="KW-0479">Metal-binding</keyword>
<comment type="pathway">
    <text evidence="1 6">Carbohydrate metabolism; tricarboxylic acid cycle; succinate from succinyl-CoA (ligase route): step 1/1.</text>
</comment>
<dbReference type="InterPro" id="IPR016102">
    <property type="entry name" value="Succinyl-CoA_synth-like"/>
</dbReference>
<feature type="binding site" evidence="6">
    <location>
        <position position="223"/>
    </location>
    <ligand>
        <name>Mg(2+)</name>
        <dbReference type="ChEBI" id="CHEBI:18420"/>
    </ligand>
</feature>
<dbReference type="Gene3D" id="3.30.1490.20">
    <property type="entry name" value="ATP-grasp fold, A domain"/>
    <property type="match status" value="1"/>
</dbReference>
<accession>A0ABR4KXP7</accession>
<evidence type="ECO:0000256" key="4">
    <source>
        <dbReference type="ARBA" id="ARBA00022741"/>
    </source>
</evidence>
<dbReference type="PANTHER" id="PTHR11815">
    <property type="entry name" value="SUCCINYL-COA SYNTHETASE BETA CHAIN"/>
    <property type="match status" value="1"/>
</dbReference>
<dbReference type="PROSITE" id="PS01217">
    <property type="entry name" value="SUCCINYL_COA_LIG_3"/>
    <property type="match status" value="1"/>
</dbReference>
<comment type="function">
    <text evidence="6">Succinyl-CoA synthetase functions in the citric acid cycle (TCA), coupling the hydrolysis of succinyl-CoA to the synthesis of ATP and thus represents the only step of substrate-level phosphorylation in the TCA. The beta subunit provides nucleotide specificity of the enzyme and binds the substrate succinate, while the binding sites for coenzyme A and phosphate are found in the alpha subunit.</text>
</comment>
<dbReference type="PROSITE" id="PS50975">
    <property type="entry name" value="ATP_GRASP"/>
    <property type="match status" value="1"/>
</dbReference>
<dbReference type="PANTHER" id="PTHR11815:SF10">
    <property type="entry name" value="SUCCINATE--COA LIGASE [GDP-FORMING] SUBUNIT BETA, MITOCHONDRIAL"/>
    <property type="match status" value="1"/>
</dbReference>
<dbReference type="InterPro" id="IPR005809">
    <property type="entry name" value="Succ_CoA_ligase-like_bsu"/>
</dbReference>
<evidence type="ECO:0000256" key="8">
    <source>
        <dbReference type="RuleBase" id="RU361258"/>
    </source>
</evidence>
<feature type="binding site" evidence="6">
    <location>
        <position position="46"/>
    </location>
    <ligand>
        <name>ATP</name>
        <dbReference type="ChEBI" id="CHEBI:30616"/>
    </ligand>
</feature>
<dbReference type="Pfam" id="PF00549">
    <property type="entry name" value="Ligase_CoA"/>
    <property type="match status" value="1"/>
</dbReference>
<dbReference type="PIRSF" id="PIRSF001554">
    <property type="entry name" value="SucCS_beta"/>
    <property type="match status" value="1"/>
</dbReference>
<dbReference type="Proteomes" id="UP001610446">
    <property type="component" value="Unassembled WGS sequence"/>
</dbReference>
<feature type="binding site" evidence="6">
    <location>
        <begin position="53"/>
        <end position="55"/>
    </location>
    <ligand>
        <name>ATP</name>
        <dbReference type="ChEBI" id="CHEBI:30616"/>
    </ligand>
</feature>
<dbReference type="HAMAP" id="MF_00558">
    <property type="entry name" value="Succ_CoA_beta"/>
    <property type="match status" value="1"/>
</dbReference>
<protein>
    <recommendedName>
        <fullName evidence="6">Succinate--CoA ligase [ADP-forming] subunit beta, mitochondrial</fullName>
        <ecNumber evidence="6">6.2.1.5</ecNumber>
    </recommendedName>
    <alternativeName>
        <fullName evidence="6">Succinyl-CoA synthetase beta chain</fullName>
        <shortName evidence="6">SCS-beta</shortName>
    </alternativeName>
</protein>
<sequence length="418" mass="43989">MAIHEYQGQGLLNEAGIPVPRGQVAETPEAARGAAVSLGGGPCVVKAQVLAGGRGKGVFDSGLKGGVHLVPNAEEVQKISSQMLGNRLRTKQTSQQGLQVDKVYVAEKIAYDRELYLSIAVDRDNRCPVIIASGHGGMNIEAAAATDANSVVRLPVPNYSQPLSEETSDKVAASLGLDKTHQQKQALRGLLTKLYDLYRSSDATLVEINPLVLTPDGQLLCLDSKFKFDSAARFRQQEIFAFGDGPSSPSSSKDALEAEAERPGFAYVRLEGNIGNIVNGAGLAMATNDAVNYLGGSCANFLDAGGRATKETMADAFRIVLSDERVKVVFVNIYGGIIHGDMVAQAIIEGVQEVGPLRVPLVVRLQGTSAAAGQKMLAECGLKIHSVNDFTEAVELAVRLAGESGPSSASGARSKRSG</sequence>
<dbReference type="Pfam" id="PF08442">
    <property type="entry name" value="ATP-grasp_2"/>
    <property type="match status" value="1"/>
</dbReference>
<gene>
    <name evidence="10" type="ORF">BJY01DRAFT_231115</name>
</gene>
<dbReference type="Gene3D" id="3.40.50.261">
    <property type="entry name" value="Succinyl-CoA synthetase domains"/>
    <property type="match status" value="1"/>
</dbReference>
<evidence type="ECO:0000313" key="11">
    <source>
        <dbReference type="Proteomes" id="UP001610446"/>
    </source>
</evidence>
<dbReference type="NCBIfam" id="TIGR01016">
    <property type="entry name" value="sucCoAbeta"/>
    <property type="match status" value="1"/>
</dbReference>
<comment type="subcellular location">
    <subcellularLocation>
        <location evidence="6">Mitochondrion</location>
    </subcellularLocation>
</comment>
<keyword evidence="4 6" id="KW-0547">Nucleotide-binding</keyword>
<feature type="binding site" evidence="6">
    <location>
        <position position="209"/>
    </location>
    <ligand>
        <name>Mg(2+)</name>
        <dbReference type="ChEBI" id="CHEBI:18420"/>
    </ligand>
</feature>
<feature type="binding site" evidence="6">
    <location>
        <position position="279"/>
    </location>
    <ligand>
        <name>substrate</name>
        <note>ligand shared with subunit alpha</note>
    </ligand>
</feature>
<comment type="similarity">
    <text evidence="6 8">Belongs to the succinate/malate CoA ligase beta subunit family.</text>
</comment>
<dbReference type="InterPro" id="IPR013650">
    <property type="entry name" value="ATP-grasp_succ-CoA_synth-type"/>
</dbReference>
<evidence type="ECO:0000256" key="1">
    <source>
        <dbReference type="ARBA" id="ARBA00005064"/>
    </source>
</evidence>
<dbReference type="Gene3D" id="3.30.470.20">
    <property type="entry name" value="ATP-grasp fold, B domain"/>
    <property type="match status" value="1"/>
</dbReference>
<comment type="subunit">
    <text evidence="6 8">Heterodimer of an alpha and a beta subunit.</text>
</comment>